<evidence type="ECO:0000313" key="2">
    <source>
        <dbReference type="EMBL" id="HIX44609.1"/>
    </source>
</evidence>
<dbReference type="Proteomes" id="UP000824246">
    <property type="component" value="Unassembled WGS sequence"/>
</dbReference>
<evidence type="ECO:0000313" key="3">
    <source>
        <dbReference type="Proteomes" id="UP000824246"/>
    </source>
</evidence>
<protein>
    <submittedName>
        <fullName evidence="2">Uncharacterized protein</fullName>
    </submittedName>
</protein>
<dbReference type="AlphaFoldDB" id="A0A9D1VPG5"/>
<gene>
    <name evidence="2" type="ORF">H9982_00130</name>
</gene>
<reference evidence="2" key="2">
    <citation type="submission" date="2021-04" db="EMBL/GenBank/DDBJ databases">
        <authorList>
            <person name="Gilroy R."/>
        </authorList>
    </citation>
    <scope>NUCLEOTIDE SEQUENCE</scope>
    <source>
        <strain evidence="2">ChiHjej12B11-16260</strain>
    </source>
</reference>
<sequence>MKLNILYRIESLVFYLSLLSLSAVPVQAEEAYKYRIWFADKAGSEYTVSNPETYLSAASIERRLRQGIDVDSTDFPVSQSYIDAVVACGARQVATSRWLNTLLVAL</sequence>
<proteinExistence type="predicted"/>
<dbReference type="EMBL" id="DXFB01000003">
    <property type="protein sequence ID" value="HIX44609.1"/>
    <property type="molecule type" value="Genomic_DNA"/>
</dbReference>
<accession>A0A9D1VPG5</accession>
<name>A0A9D1VPG5_9BACT</name>
<evidence type="ECO:0000256" key="1">
    <source>
        <dbReference type="SAM" id="SignalP"/>
    </source>
</evidence>
<comment type="caution">
    <text evidence="2">The sequence shown here is derived from an EMBL/GenBank/DDBJ whole genome shotgun (WGS) entry which is preliminary data.</text>
</comment>
<reference evidence="2" key="1">
    <citation type="journal article" date="2021" name="PeerJ">
        <title>Extensive microbial diversity within the chicken gut microbiome revealed by metagenomics and culture.</title>
        <authorList>
            <person name="Gilroy R."/>
            <person name="Ravi A."/>
            <person name="Getino M."/>
            <person name="Pursley I."/>
            <person name="Horton D.L."/>
            <person name="Alikhan N.F."/>
            <person name="Baker D."/>
            <person name="Gharbi K."/>
            <person name="Hall N."/>
            <person name="Watson M."/>
            <person name="Adriaenssens E.M."/>
            <person name="Foster-Nyarko E."/>
            <person name="Jarju S."/>
            <person name="Secka A."/>
            <person name="Antonio M."/>
            <person name="Oren A."/>
            <person name="Chaudhuri R.R."/>
            <person name="La Ragione R."/>
            <person name="Hildebrand F."/>
            <person name="Pallen M.J."/>
        </authorList>
    </citation>
    <scope>NUCLEOTIDE SEQUENCE</scope>
    <source>
        <strain evidence="2">ChiHjej12B11-16260</strain>
    </source>
</reference>
<feature type="chain" id="PRO_5039512776" evidence="1">
    <location>
        <begin position="29"/>
        <end position="106"/>
    </location>
</feature>
<feature type="non-terminal residue" evidence="2">
    <location>
        <position position="106"/>
    </location>
</feature>
<feature type="signal peptide" evidence="1">
    <location>
        <begin position="1"/>
        <end position="28"/>
    </location>
</feature>
<organism evidence="2 3">
    <name type="scientific">Candidatus Barnesiella excrementipullorum</name>
    <dbReference type="NCBI Taxonomy" id="2838479"/>
    <lineage>
        <taxon>Bacteria</taxon>
        <taxon>Pseudomonadati</taxon>
        <taxon>Bacteroidota</taxon>
        <taxon>Bacteroidia</taxon>
        <taxon>Bacteroidales</taxon>
        <taxon>Barnesiellaceae</taxon>
        <taxon>Barnesiella</taxon>
    </lineage>
</organism>
<keyword evidence="1" id="KW-0732">Signal</keyword>